<keyword evidence="1" id="KW-1133">Transmembrane helix</keyword>
<dbReference type="Proteomes" id="UP000193978">
    <property type="component" value="Chromosome"/>
</dbReference>
<dbReference type="AlphaFoldDB" id="A0A1W6N0S3"/>
<protein>
    <submittedName>
        <fullName evidence="2">Uncharacterized protein</fullName>
    </submittedName>
</protein>
<evidence type="ECO:0000256" key="1">
    <source>
        <dbReference type="SAM" id="Phobius"/>
    </source>
</evidence>
<accession>A0A1W6N0S3</accession>
<organism evidence="2 3">
    <name type="scientific">Methylocystis bryophila</name>
    <dbReference type="NCBI Taxonomy" id="655015"/>
    <lineage>
        <taxon>Bacteria</taxon>
        <taxon>Pseudomonadati</taxon>
        <taxon>Pseudomonadota</taxon>
        <taxon>Alphaproteobacteria</taxon>
        <taxon>Hyphomicrobiales</taxon>
        <taxon>Methylocystaceae</taxon>
        <taxon>Methylocystis</taxon>
    </lineage>
</organism>
<name>A0A1W6N0S3_9HYPH</name>
<keyword evidence="3" id="KW-1185">Reference proteome</keyword>
<feature type="transmembrane region" description="Helical" evidence="1">
    <location>
        <begin position="88"/>
        <end position="110"/>
    </location>
</feature>
<reference evidence="2 3" key="1">
    <citation type="submission" date="2017-02" db="EMBL/GenBank/DDBJ databases">
        <authorList>
            <person name="Peterson S.W."/>
        </authorList>
    </citation>
    <scope>NUCLEOTIDE SEQUENCE [LARGE SCALE GENOMIC DNA]</scope>
    <source>
        <strain evidence="2 3">S285</strain>
    </source>
</reference>
<dbReference type="EMBL" id="CP019948">
    <property type="protein sequence ID" value="ARN83450.1"/>
    <property type="molecule type" value="Genomic_DNA"/>
</dbReference>
<feature type="transmembrane region" description="Helical" evidence="1">
    <location>
        <begin position="62"/>
        <end position="82"/>
    </location>
</feature>
<evidence type="ECO:0000313" key="3">
    <source>
        <dbReference type="Proteomes" id="UP000193978"/>
    </source>
</evidence>
<dbReference type="KEGG" id="mbry:B1812_06930"/>
<evidence type="ECO:0000313" key="2">
    <source>
        <dbReference type="EMBL" id="ARN83450.1"/>
    </source>
</evidence>
<feature type="transmembrane region" description="Helical" evidence="1">
    <location>
        <begin position="131"/>
        <end position="153"/>
    </location>
</feature>
<keyword evidence="1" id="KW-0812">Transmembrane</keyword>
<dbReference type="STRING" id="655015.B1812_06930"/>
<gene>
    <name evidence="2" type="ORF">B1812_06930</name>
</gene>
<sequence length="176" mass="19012">MLVLPFGNGPNSLRIPFLLGFAGLLLFLALIAAWILGVTLFFPNGELAQLVKDRHRLIQGHIDLLMMAQFLFIFSGLFRLYAVEPPRWVLALCCYGAFFNAFGLASAAFIAKLPGAVAVPPPQPSFPISAALSFTAVTVGFLAATALILHAAWRSWRDARHSLSASRDASIEGEAV</sequence>
<proteinExistence type="predicted"/>
<feature type="transmembrane region" description="Helical" evidence="1">
    <location>
        <begin position="15"/>
        <end position="42"/>
    </location>
</feature>
<keyword evidence="1" id="KW-0472">Membrane</keyword>